<protein>
    <submittedName>
        <fullName evidence="1">Uncharacterized protein</fullName>
    </submittedName>
</protein>
<evidence type="ECO:0000313" key="1">
    <source>
        <dbReference type="EMBL" id="EZH75897.1"/>
    </source>
</evidence>
<keyword evidence="2" id="KW-1185">Reference proteome</keyword>
<dbReference type="AlphaFoldDB" id="A0A023C0Q2"/>
<evidence type="ECO:0000313" key="2">
    <source>
        <dbReference type="Proteomes" id="UP000023541"/>
    </source>
</evidence>
<proteinExistence type="predicted"/>
<dbReference type="STRING" id="1317122.ATO12_03645"/>
<organism evidence="1 2">
    <name type="scientific">Aquimarina atlantica</name>
    <dbReference type="NCBI Taxonomy" id="1317122"/>
    <lineage>
        <taxon>Bacteria</taxon>
        <taxon>Pseudomonadati</taxon>
        <taxon>Bacteroidota</taxon>
        <taxon>Flavobacteriia</taxon>
        <taxon>Flavobacteriales</taxon>
        <taxon>Flavobacteriaceae</taxon>
        <taxon>Aquimarina</taxon>
    </lineage>
</organism>
<dbReference type="OrthoDB" id="1161682at2"/>
<sequence length="151" mass="18019">MTSGIHITKSELEFQEFPAKEIGLAKFCKSFKIKLDEIKSIAISPRLALDDESIFILIIDKSNRIYPIPDHVMRTKGLSDFEEYFELNSISDEWQKFEYDDHYGKFDKIIYPKEKYWKDLFKNNWKLTIRRLYSWAQPKSFYGTLNKENIG</sequence>
<reference evidence="1 2" key="1">
    <citation type="submission" date="2014-04" db="EMBL/GenBank/DDBJ databases">
        <title>Aquimarina sp. 22II-S11-z7 Genome Sequencing.</title>
        <authorList>
            <person name="Lai Q."/>
        </authorList>
    </citation>
    <scope>NUCLEOTIDE SEQUENCE [LARGE SCALE GENOMIC DNA]</scope>
    <source>
        <strain evidence="1 2">22II-S11-z7</strain>
    </source>
</reference>
<accession>A0A023C0Q2</accession>
<dbReference type="Proteomes" id="UP000023541">
    <property type="component" value="Unassembled WGS sequence"/>
</dbReference>
<dbReference type="RefSeq" id="WP_034238699.1">
    <property type="nucleotide sequence ID" value="NZ_AQRA01000001.1"/>
</dbReference>
<comment type="caution">
    <text evidence="1">The sequence shown here is derived from an EMBL/GenBank/DDBJ whole genome shotgun (WGS) entry which is preliminary data.</text>
</comment>
<name>A0A023C0Q2_9FLAO</name>
<dbReference type="eggNOG" id="ENOG50349JU">
    <property type="taxonomic scope" value="Bacteria"/>
</dbReference>
<dbReference type="EMBL" id="AQRA01000001">
    <property type="protein sequence ID" value="EZH75897.1"/>
    <property type="molecule type" value="Genomic_DNA"/>
</dbReference>
<gene>
    <name evidence="1" type="ORF">ATO12_03645</name>
</gene>